<feature type="domain" description="Resolvase/invertase-type recombinase catalytic" evidence="1">
    <location>
        <begin position="1"/>
        <end position="57"/>
    </location>
</feature>
<dbReference type="InterPro" id="IPR050639">
    <property type="entry name" value="SSR_resolvase"/>
</dbReference>
<organism evidence="3">
    <name type="scientific">uncultured Rubrobacteraceae bacterium</name>
    <dbReference type="NCBI Taxonomy" id="349277"/>
    <lineage>
        <taxon>Bacteria</taxon>
        <taxon>Bacillati</taxon>
        <taxon>Actinomycetota</taxon>
        <taxon>Rubrobacteria</taxon>
        <taxon>Rubrobacterales</taxon>
        <taxon>Rubrobacteraceae</taxon>
        <taxon>environmental samples</taxon>
    </lineage>
</organism>
<dbReference type="Pfam" id="PF07508">
    <property type="entry name" value="Recombinase"/>
    <property type="match status" value="1"/>
</dbReference>
<dbReference type="AlphaFoldDB" id="A0A6J4R8I3"/>
<dbReference type="PROSITE" id="PS51737">
    <property type="entry name" value="RECOMBINASE_DNA_BIND"/>
    <property type="match status" value="1"/>
</dbReference>
<reference evidence="3" key="1">
    <citation type="submission" date="2020-02" db="EMBL/GenBank/DDBJ databases">
        <authorList>
            <person name="Meier V. D."/>
        </authorList>
    </citation>
    <scope>NUCLEOTIDE SEQUENCE</scope>
    <source>
        <strain evidence="3">AVDCRST_MAG37</strain>
    </source>
</reference>
<dbReference type="InterPro" id="IPR038109">
    <property type="entry name" value="DNA_bind_recomb_sf"/>
</dbReference>
<gene>
    <name evidence="3" type="ORF">AVDCRST_MAG37-3416</name>
</gene>
<dbReference type="GO" id="GO:0000150">
    <property type="term" value="F:DNA strand exchange activity"/>
    <property type="evidence" value="ECO:0007669"/>
    <property type="project" value="InterPro"/>
</dbReference>
<accession>A0A6J4R8I3</accession>
<dbReference type="PROSITE" id="PS51736">
    <property type="entry name" value="RECOMBINASES_3"/>
    <property type="match status" value="1"/>
</dbReference>
<dbReference type="GO" id="GO:0003677">
    <property type="term" value="F:DNA binding"/>
    <property type="evidence" value="ECO:0007669"/>
    <property type="project" value="InterPro"/>
</dbReference>
<protein>
    <recommendedName>
        <fullName evidence="4">Recombinase domain-containing protein</fullName>
    </recommendedName>
</protein>
<dbReference type="PANTHER" id="PTHR30461">
    <property type="entry name" value="DNA-INVERTASE FROM LAMBDOID PROPHAGE"/>
    <property type="match status" value="1"/>
</dbReference>
<proteinExistence type="predicted"/>
<dbReference type="EMBL" id="CADCVD010000172">
    <property type="protein sequence ID" value="CAA9458670.1"/>
    <property type="molecule type" value="Genomic_DNA"/>
</dbReference>
<name>A0A6J4R8I3_9ACTN</name>
<dbReference type="InterPro" id="IPR011109">
    <property type="entry name" value="DNA_bind_recombinase_dom"/>
</dbReference>
<evidence type="ECO:0000259" key="2">
    <source>
        <dbReference type="PROSITE" id="PS51737"/>
    </source>
</evidence>
<evidence type="ECO:0000259" key="1">
    <source>
        <dbReference type="PROSITE" id="PS51736"/>
    </source>
</evidence>
<dbReference type="InterPro" id="IPR006119">
    <property type="entry name" value="Resolv_N"/>
</dbReference>
<evidence type="ECO:0008006" key="4">
    <source>
        <dbReference type="Google" id="ProtNLM"/>
    </source>
</evidence>
<feature type="domain" description="Recombinase" evidence="2">
    <location>
        <begin position="66"/>
        <end position="166"/>
    </location>
</feature>
<dbReference type="Gene3D" id="3.90.1750.20">
    <property type="entry name" value="Putative Large Serine Recombinase, Chain B, Domain 2"/>
    <property type="match status" value="1"/>
</dbReference>
<sequence length="166" mass="18895">MTDSEVILSGLPSLDGQSNATATGRMFNRMMAVFSEYQRDDLIETMAQGRRGLARAGKIMPSRYPPYGYEYDRDRRTYFVDEGRMEVVRTLFRMVGAEGKALWAVKRAFDAAGYETRRGGFWHVSTLRDMVLNDVYKPHTREELRTLGVKEEVLDGLDECAPHGVS</sequence>
<dbReference type="PANTHER" id="PTHR30461:SF23">
    <property type="entry name" value="DNA RECOMBINASE-RELATED"/>
    <property type="match status" value="1"/>
</dbReference>
<evidence type="ECO:0000313" key="3">
    <source>
        <dbReference type="EMBL" id="CAA9458670.1"/>
    </source>
</evidence>